<proteinExistence type="inferred from homology"/>
<dbReference type="Proteomes" id="UP000831947">
    <property type="component" value="Chromosome"/>
</dbReference>
<dbReference type="HAMAP" id="MF_00101">
    <property type="entry name" value="AcpS"/>
    <property type="match status" value="1"/>
</dbReference>
<evidence type="ECO:0000256" key="8">
    <source>
        <dbReference type="HAMAP-Rule" id="MF_00101"/>
    </source>
</evidence>
<sequence length="119" mass="13332">MIEGLGVDIAEIERIWQANQKTPRFKEKVLTKDELMVFASLKKQRQKEFLAGRFSAKEAFSKALGTGIGSQVSFLDLSILDSTSGQPKIYQTLYSGRVLVSISHTKCYVMTEVILEKEG</sequence>
<feature type="domain" description="4'-phosphopantetheinyl transferase" evidence="9">
    <location>
        <begin position="4"/>
        <end position="92"/>
    </location>
</feature>
<dbReference type="NCBIfam" id="TIGR00516">
    <property type="entry name" value="acpS"/>
    <property type="match status" value="1"/>
</dbReference>
<comment type="cofactor">
    <cofactor evidence="8">
        <name>Mg(2+)</name>
        <dbReference type="ChEBI" id="CHEBI:18420"/>
    </cofactor>
</comment>
<keyword evidence="2 8" id="KW-0808">Transferase</keyword>
<reference evidence="10 11" key="1">
    <citation type="journal article" date="2022" name="Int. J. Syst. Evol. Microbiol.">
        <title>Apilactobacillus apisilvae sp. nov., Nicolia spurrieriana gen. nov. sp. nov., Bombilactobacillus folatiphilus sp. nov. and Bombilactobacillus thymidiniphilus sp. nov., four new lactic acid bacterial isolates from stingless bees Tetragonula carbonaria and Austroplebeia australis.</title>
        <authorList>
            <person name="Oliphant S.A."/>
            <person name="Watson-Haigh N.S."/>
            <person name="Sumby K.M."/>
            <person name="Gardner J."/>
            <person name="Groom S."/>
            <person name="Jiranek V."/>
        </authorList>
    </citation>
    <scope>NUCLEOTIDE SEQUENCE [LARGE SCALE GENOMIC DNA]</scope>
    <source>
        <strain evidence="10 11">SG4_A1</strain>
    </source>
</reference>
<dbReference type="InterPro" id="IPR008278">
    <property type="entry name" value="4-PPantetheinyl_Trfase_dom"/>
</dbReference>
<dbReference type="GO" id="GO:0008897">
    <property type="term" value="F:holo-[acyl-carrier-protein] synthase activity"/>
    <property type="evidence" value="ECO:0007669"/>
    <property type="project" value="UniProtKB-EC"/>
</dbReference>
<evidence type="ECO:0000259" key="9">
    <source>
        <dbReference type="Pfam" id="PF01648"/>
    </source>
</evidence>
<keyword evidence="5 8" id="KW-0460">Magnesium</keyword>
<comment type="subcellular location">
    <subcellularLocation>
        <location evidence="8">Cytoplasm</location>
    </subcellularLocation>
</comment>
<dbReference type="Pfam" id="PF01648">
    <property type="entry name" value="ACPS"/>
    <property type="match status" value="1"/>
</dbReference>
<feature type="binding site" evidence="8">
    <location>
        <position position="58"/>
    </location>
    <ligand>
        <name>Mg(2+)</name>
        <dbReference type="ChEBI" id="CHEBI:18420"/>
    </ligand>
</feature>
<evidence type="ECO:0000313" key="10">
    <source>
        <dbReference type="EMBL" id="UQS84034.1"/>
    </source>
</evidence>
<keyword evidence="7 8" id="KW-0275">Fatty acid biosynthesis</keyword>
<dbReference type="InterPro" id="IPR004568">
    <property type="entry name" value="Ppantetheine-prot_Trfase_dom"/>
</dbReference>
<keyword evidence="11" id="KW-1185">Reference proteome</keyword>
<accession>A0ABY4PE26</accession>
<organism evidence="10 11">
    <name type="scientific">Bombilactobacillus thymidiniphilus</name>
    <dbReference type="NCBI Taxonomy" id="2923363"/>
    <lineage>
        <taxon>Bacteria</taxon>
        <taxon>Bacillati</taxon>
        <taxon>Bacillota</taxon>
        <taxon>Bacilli</taxon>
        <taxon>Lactobacillales</taxon>
        <taxon>Lactobacillaceae</taxon>
        <taxon>Bombilactobacillus</taxon>
    </lineage>
</organism>
<dbReference type="NCBIfam" id="TIGR00556">
    <property type="entry name" value="pantethn_trn"/>
    <property type="match status" value="1"/>
</dbReference>
<comment type="catalytic activity">
    <reaction evidence="8">
        <text>apo-[ACP] + CoA = holo-[ACP] + adenosine 3',5'-bisphosphate + H(+)</text>
        <dbReference type="Rhea" id="RHEA:12068"/>
        <dbReference type="Rhea" id="RHEA-COMP:9685"/>
        <dbReference type="Rhea" id="RHEA-COMP:9690"/>
        <dbReference type="ChEBI" id="CHEBI:15378"/>
        <dbReference type="ChEBI" id="CHEBI:29999"/>
        <dbReference type="ChEBI" id="CHEBI:57287"/>
        <dbReference type="ChEBI" id="CHEBI:58343"/>
        <dbReference type="ChEBI" id="CHEBI:64479"/>
        <dbReference type="EC" id="2.7.8.7"/>
    </reaction>
</comment>
<comment type="function">
    <text evidence="8">Transfers the 4'-phosphopantetheine moiety from coenzyme A to a Ser of acyl-carrier-protein.</text>
</comment>
<keyword evidence="3 8" id="KW-0479">Metal-binding</keyword>
<evidence type="ECO:0000256" key="5">
    <source>
        <dbReference type="ARBA" id="ARBA00022842"/>
    </source>
</evidence>
<keyword evidence="1 8" id="KW-0444">Lipid biosynthesis</keyword>
<evidence type="ECO:0000256" key="6">
    <source>
        <dbReference type="ARBA" id="ARBA00023098"/>
    </source>
</evidence>
<name>A0ABY4PE26_9LACO</name>
<protein>
    <recommendedName>
        <fullName evidence="8">Holo-[acyl-carrier-protein] synthase</fullName>
        <shortName evidence="8">Holo-ACP synthase</shortName>
        <ecNumber evidence="8">2.7.8.7</ecNumber>
    </recommendedName>
    <alternativeName>
        <fullName evidence="8">4'-phosphopantetheinyl transferase AcpS</fullName>
    </alternativeName>
</protein>
<evidence type="ECO:0000256" key="4">
    <source>
        <dbReference type="ARBA" id="ARBA00022832"/>
    </source>
</evidence>
<dbReference type="EMBL" id="CP093365">
    <property type="protein sequence ID" value="UQS84034.1"/>
    <property type="molecule type" value="Genomic_DNA"/>
</dbReference>
<evidence type="ECO:0000256" key="7">
    <source>
        <dbReference type="ARBA" id="ARBA00023160"/>
    </source>
</evidence>
<keyword evidence="6 8" id="KW-0443">Lipid metabolism</keyword>
<dbReference type="InterPro" id="IPR037143">
    <property type="entry name" value="4-PPantetheinyl_Trfase_dom_sf"/>
</dbReference>
<dbReference type="RefSeq" id="WP_249513218.1">
    <property type="nucleotide sequence ID" value="NZ_CP093365.1"/>
</dbReference>
<gene>
    <name evidence="8 10" type="primary">acpS</name>
    <name evidence="10" type="ORF">MOO47_02295</name>
</gene>
<dbReference type="SUPFAM" id="SSF56214">
    <property type="entry name" value="4'-phosphopantetheinyl transferase"/>
    <property type="match status" value="1"/>
</dbReference>
<dbReference type="EC" id="2.7.8.7" evidence="8"/>
<dbReference type="Gene3D" id="3.90.470.20">
    <property type="entry name" value="4'-phosphopantetheinyl transferase domain"/>
    <property type="match status" value="1"/>
</dbReference>
<evidence type="ECO:0000313" key="11">
    <source>
        <dbReference type="Proteomes" id="UP000831947"/>
    </source>
</evidence>
<evidence type="ECO:0000256" key="1">
    <source>
        <dbReference type="ARBA" id="ARBA00022516"/>
    </source>
</evidence>
<dbReference type="InterPro" id="IPR002582">
    <property type="entry name" value="ACPS"/>
</dbReference>
<evidence type="ECO:0000256" key="3">
    <source>
        <dbReference type="ARBA" id="ARBA00022723"/>
    </source>
</evidence>
<comment type="similarity">
    <text evidence="8">Belongs to the P-Pant transferase superfamily. AcpS family.</text>
</comment>
<keyword evidence="4 8" id="KW-0276">Fatty acid metabolism</keyword>
<evidence type="ECO:0000256" key="2">
    <source>
        <dbReference type="ARBA" id="ARBA00022679"/>
    </source>
</evidence>
<keyword evidence="8" id="KW-0963">Cytoplasm</keyword>
<feature type="binding site" evidence="8">
    <location>
        <position position="8"/>
    </location>
    <ligand>
        <name>Mg(2+)</name>
        <dbReference type="ChEBI" id="CHEBI:18420"/>
    </ligand>
</feature>